<proteinExistence type="predicted"/>
<evidence type="ECO:0000313" key="3">
    <source>
        <dbReference type="Proteomes" id="UP000272942"/>
    </source>
</evidence>
<name>A0A183AGB0_9TREM</name>
<dbReference type="EMBL" id="UZAN01042920">
    <property type="protein sequence ID" value="VDP77124.1"/>
    <property type="molecule type" value="Genomic_DNA"/>
</dbReference>
<feature type="domain" description="DUF7083" evidence="1">
    <location>
        <begin position="39"/>
        <end position="122"/>
    </location>
</feature>
<reference evidence="4" key="1">
    <citation type="submission" date="2016-06" db="UniProtKB">
        <authorList>
            <consortium name="WormBaseParasite"/>
        </authorList>
    </citation>
    <scope>IDENTIFICATION</scope>
</reference>
<organism evidence="4">
    <name type="scientific">Echinostoma caproni</name>
    <dbReference type="NCBI Taxonomy" id="27848"/>
    <lineage>
        <taxon>Eukaryota</taxon>
        <taxon>Metazoa</taxon>
        <taxon>Spiralia</taxon>
        <taxon>Lophotrochozoa</taxon>
        <taxon>Platyhelminthes</taxon>
        <taxon>Trematoda</taxon>
        <taxon>Digenea</taxon>
        <taxon>Plagiorchiida</taxon>
        <taxon>Echinostomata</taxon>
        <taxon>Echinostomatoidea</taxon>
        <taxon>Echinostomatidae</taxon>
        <taxon>Echinostoma</taxon>
    </lineage>
</organism>
<reference evidence="2 3" key="2">
    <citation type="submission" date="2018-11" db="EMBL/GenBank/DDBJ databases">
        <authorList>
            <consortium name="Pathogen Informatics"/>
        </authorList>
    </citation>
    <scope>NUCLEOTIDE SEQUENCE [LARGE SCALE GENOMIC DNA]</scope>
    <source>
        <strain evidence="2 3">Egypt</strain>
    </source>
</reference>
<evidence type="ECO:0000313" key="4">
    <source>
        <dbReference type="WBParaSite" id="ECPE_0000600801-mRNA-1"/>
    </source>
</evidence>
<dbReference type="WBParaSite" id="ECPE_0000600801-mRNA-1">
    <property type="protein sequence ID" value="ECPE_0000600801-mRNA-1"/>
    <property type="gene ID" value="ECPE_0000600801"/>
</dbReference>
<sequence length="234" mass="26961">MEMFMQMLQTQNKLIETLAKKMEQSSSLQSRNTGVTSVNLANAVTELTYDADAELTFESWHARFGDIFTVDCALWEDTDKVRLLMHKRGSADHQRYANYILPRKTTDIQFSETVKCLTLMFSARASLFHTRYQCLQVKKTQSEDFVTYAGRINLDAERFKLKDISMDQFKCLLFVSGLQSSADTELRNCIPSPIDNSPDLTLHNTTEEFQRIKNIKNDSTLITKSPEYINVNRL</sequence>
<dbReference type="InterPro" id="IPR055510">
    <property type="entry name" value="DUF7083"/>
</dbReference>
<keyword evidence="3" id="KW-1185">Reference proteome</keyword>
<accession>A0A183AGB0</accession>
<dbReference type="OrthoDB" id="6268355at2759"/>
<gene>
    <name evidence="2" type="ORF">ECPE_LOCUS5995</name>
</gene>
<evidence type="ECO:0000259" key="1">
    <source>
        <dbReference type="Pfam" id="PF23309"/>
    </source>
</evidence>
<evidence type="ECO:0000313" key="2">
    <source>
        <dbReference type="EMBL" id="VDP77124.1"/>
    </source>
</evidence>
<dbReference type="Pfam" id="PF23309">
    <property type="entry name" value="DUF7083"/>
    <property type="match status" value="1"/>
</dbReference>
<dbReference type="AlphaFoldDB" id="A0A183AGB0"/>
<dbReference type="Proteomes" id="UP000272942">
    <property type="component" value="Unassembled WGS sequence"/>
</dbReference>
<protein>
    <recommendedName>
        <fullName evidence="1">DUF7083 domain-containing protein</fullName>
    </recommendedName>
</protein>